<reference evidence="1" key="1">
    <citation type="journal article" date="2020" name="Stud. Mycol.">
        <title>101 Dothideomycetes genomes: a test case for predicting lifestyles and emergence of pathogens.</title>
        <authorList>
            <person name="Haridas S."/>
            <person name="Albert R."/>
            <person name="Binder M."/>
            <person name="Bloem J."/>
            <person name="Labutti K."/>
            <person name="Salamov A."/>
            <person name="Andreopoulos B."/>
            <person name="Baker S."/>
            <person name="Barry K."/>
            <person name="Bills G."/>
            <person name="Bluhm B."/>
            <person name="Cannon C."/>
            <person name="Castanera R."/>
            <person name="Culley D."/>
            <person name="Daum C."/>
            <person name="Ezra D."/>
            <person name="Gonzalez J."/>
            <person name="Henrissat B."/>
            <person name="Kuo A."/>
            <person name="Liang C."/>
            <person name="Lipzen A."/>
            <person name="Lutzoni F."/>
            <person name="Magnuson J."/>
            <person name="Mondo S."/>
            <person name="Nolan M."/>
            <person name="Ohm R."/>
            <person name="Pangilinan J."/>
            <person name="Park H.-J."/>
            <person name="Ramirez L."/>
            <person name="Alfaro M."/>
            <person name="Sun H."/>
            <person name="Tritt A."/>
            <person name="Yoshinaga Y."/>
            <person name="Zwiers L.-H."/>
            <person name="Turgeon B."/>
            <person name="Goodwin S."/>
            <person name="Spatafora J."/>
            <person name="Crous P."/>
            <person name="Grigoriev I."/>
        </authorList>
    </citation>
    <scope>NUCLEOTIDE SEQUENCE</scope>
    <source>
        <strain evidence="1">CBS 122367</strain>
    </source>
</reference>
<keyword evidence="2" id="KW-1185">Reference proteome</keyword>
<sequence>MAAASPRLILSSFPVPGSHYAPPSMHRLTLTLATVLLAYFGHRTTETQGFRRESVNKLGETITTPNTEMQDRRDPCAARKPWQGHFRTIFSFFAKFIYRNAHTPTIAMTRE</sequence>
<accession>A0A6G1J5J6</accession>
<protein>
    <submittedName>
        <fullName evidence="1">Uncharacterized protein</fullName>
    </submittedName>
</protein>
<evidence type="ECO:0000313" key="2">
    <source>
        <dbReference type="Proteomes" id="UP000799291"/>
    </source>
</evidence>
<dbReference type="AlphaFoldDB" id="A0A6G1J5J6"/>
<dbReference type="EMBL" id="MU005579">
    <property type="protein sequence ID" value="KAF2685399.1"/>
    <property type="molecule type" value="Genomic_DNA"/>
</dbReference>
<proteinExistence type="predicted"/>
<name>A0A6G1J5J6_9PLEO</name>
<organism evidence="1 2">
    <name type="scientific">Lentithecium fluviatile CBS 122367</name>
    <dbReference type="NCBI Taxonomy" id="1168545"/>
    <lineage>
        <taxon>Eukaryota</taxon>
        <taxon>Fungi</taxon>
        <taxon>Dikarya</taxon>
        <taxon>Ascomycota</taxon>
        <taxon>Pezizomycotina</taxon>
        <taxon>Dothideomycetes</taxon>
        <taxon>Pleosporomycetidae</taxon>
        <taxon>Pleosporales</taxon>
        <taxon>Massarineae</taxon>
        <taxon>Lentitheciaceae</taxon>
        <taxon>Lentithecium</taxon>
    </lineage>
</organism>
<evidence type="ECO:0000313" key="1">
    <source>
        <dbReference type="EMBL" id="KAF2685399.1"/>
    </source>
</evidence>
<dbReference type="Proteomes" id="UP000799291">
    <property type="component" value="Unassembled WGS sequence"/>
</dbReference>
<gene>
    <name evidence="1" type="ORF">K458DRAFT_24064</name>
</gene>